<dbReference type="InterPro" id="IPR015943">
    <property type="entry name" value="WD40/YVTN_repeat-like_dom_sf"/>
</dbReference>
<dbReference type="EMBL" id="JAWHTF010000002">
    <property type="protein sequence ID" value="MDU8885666.1"/>
    <property type="molecule type" value="Genomic_DNA"/>
</dbReference>
<dbReference type="SUPFAM" id="SSF50998">
    <property type="entry name" value="Quinoprotein alcohol dehydrogenase-like"/>
    <property type="match status" value="1"/>
</dbReference>
<keyword evidence="2" id="KW-1133">Transmembrane helix</keyword>
<feature type="transmembrane region" description="Helical" evidence="2">
    <location>
        <begin position="740"/>
        <end position="758"/>
    </location>
</feature>
<evidence type="ECO:0000256" key="2">
    <source>
        <dbReference type="SAM" id="Phobius"/>
    </source>
</evidence>
<dbReference type="RefSeq" id="WP_316661565.1">
    <property type="nucleotide sequence ID" value="NZ_JAWHTF010000002.1"/>
</dbReference>
<dbReference type="InterPro" id="IPR011123">
    <property type="entry name" value="Y_Y_Y"/>
</dbReference>
<dbReference type="Gene3D" id="2.130.10.10">
    <property type="entry name" value="YVTN repeat-like/Quinoprotein amine dehydrogenase"/>
    <property type="match status" value="2"/>
</dbReference>
<dbReference type="InterPro" id="IPR013783">
    <property type="entry name" value="Ig-like_fold"/>
</dbReference>
<dbReference type="Gene3D" id="2.60.40.10">
    <property type="entry name" value="Immunoglobulins"/>
    <property type="match status" value="1"/>
</dbReference>
<reference evidence="4 5" key="1">
    <citation type="submission" date="2023-10" db="EMBL/GenBank/DDBJ databases">
        <title>Marimonas sp. nov. isolated from tidal mud flat.</title>
        <authorList>
            <person name="Jaincy N.J."/>
            <person name="Srinivasan S."/>
            <person name="Lee S.-S."/>
        </authorList>
    </citation>
    <scope>NUCLEOTIDE SEQUENCE [LARGE SCALE GENOMIC DNA]</scope>
    <source>
        <strain evidence="4 5">MJ-SS3</strain>
    </source>
</reference>
<dbReference type="Proteomes" id="UP001268651">
    <property type="component" value="Unassembled WGS sequence"/>
</dbReference>
<keyword evidence="2" id="KW-0812">Transmembrane</keyword>
<protein>
    <submittedName>
        <fullName evidence="4">Triple tyrosine motif-containing protein</fullName>
    </submittedName>
</protein>
<feature type="coiled-coil region" evidence="1">
    <location>
        <begin position="763"/>
        <end position="799"/>
    </location>
</feature>
<dbReference type="InterPro" id="IPR036388">
    <property type="entry name" value="WH-like_DNA-bd_sf"/>
</dbReference>
<sequence length="936" mass="109097">MLRCFRYNVVVFFFLSLYIFGQEIPPIEIFSPEIYGAENQNWSITQAGNKYIYVANNKGLLEFNGAEWKFYDSPNETIMRSVNVIDDKIYTGCYREFGYWQPTVSGELAYTSLSQNLSIPFLDDEEIWNIIKLDRWILFQSLKRIYIYNNRDNSYSFIDSQASKIFKLSDGIYFQKTNEGLYKIENGKLKQIISDPVLSKNLLVNMFDINDGYLLQTQDAGFYKLRNNKITKWDIPANEILSSVSVYNSMQLQDSSFILGTISDGMLHLTPNGEINYDINRSNGLGNNTVLSIFEDIENNIWLGLDNGINCINIKSPFKVYNDNIGTIGTVYASAVYENKVYLGTNQGLFYKALLGNKQFQFVKGTQGQVWCLVEIDNTLFCGHNTGTFIIKDSNAEKILDISGTWNIKSIDRNNNLLIQGNYNGLNVLEKQNGKWRFKNKIEGFDISSKYFEILKERNQIFVSHEYKGVFNLTVDKDYRKVLDYKIESSVARGLNSSLVKYNSDILYAYRDGVFKFYASEGVFKKDSLYSQIFNKNEYTSGKLVNENKTNTLWSFSANGLSYITQGKFLGEPEIKRISFPIELRKDVTDSENITHIIDNQYLIGTSSGYIMLDLNNFQERKYNIAISTVGINKYKSQDSLKLIDKNAFGDFKSNQNNIQFSFSIPEYQKYYKTEYQYKLEGIYNNWSDWSINSIEKFENLPFGDYTFKVRGRSAYINSDNTAEYSFIIARPWFLSNTAIIFYILIVSLFSLFMHNVYKRYYRKQREKLLEKTTKELELIKLENQQQLMQFNNEKLRQDIEYKDRELNISTMSLIKKNEFLNNIKSELKKIENVSNLKGVIKIIDKNLNHSDDWNVFEQAFNNADKDFLKKMKSIHPNLTHNDLRLCAYLRLNLSSKEIAPLLNISSRSVEVKRYRLRKKIDLPHEESLTDYILEI</sequence>
<comment type="caution">
    <text evidence="4">The sequence shown here is derived from an EMBL/GenBank/DDBJ whole genome shotgun (WGS) entry which is preliminary data.</text>
</comment>
<feature type="domain" description="Two component regulator three Y" evidence="3">
    <location>
        <begin position="671"/>
        <end position="729"/>
    </location>
</feature>
<dbReference type="SUPFAM" id="SSF46894">
    <property type="entry name" value="C-terminal effector domain of the bipartite response regulators"/>
    <property type="match status" value="1"/>
</dbReference>
<name>A0ABU3U5N0_9FLAO</name>
<gene>
    <name evidence="4" type="ORF">RXV94_05805</name>
</gene>
<evidence type="ECO:0000259" key="3">
    <source>
        <dbReference type="Pfam" id="PF07495"/>
    </source>
</evidence>
<keyword evidence="2" id="KW-0472">Membrane</keyword>
<evidence type="ECO:0000313" key="5">
    <source>
        <dbReference type="Proteomes" id="UP001268651"/>
    </source>
</evidence>
<accession>A0ABU3U5N0</accession>
<dbReference type="InterPro" id="IPR011047">
    <property type="entry name" value="Quinoprotein_ADH-like_sf"/>
</dbReference>
<organism evidence="4 5">
    <name type="scientific">Gilvirhabdus luticola</name>
    <dbReference type="NCBI Taxonomy" id="3079858"/>
    <lineage>
        <taxon>Bacteria</taxon>
        <taxon>Pseudomonadati</taxon>
        <taxon>Bacteroidota</taxon>
        <taxon>Flavobacteriia</taxon>
        <taxon>Flavobacteriales</taxon>
        <taxon>Flavobacteriaceae</taxon>
        <taxon>Gilvirhabdus</taxon>
    </lineage>
</organism>
<evidence type="ECO:0000256" key="1">
    <source>
        <dbReference type="SAM" id="Coils"/>
    </source>
</evidence>
<dbReference type="InterPro" id="IPR016032">
    <property type="entry name" value="Sig_transdc_resp-reg_C-effctor"/>
</dbReference>
<proteinExistence type="predicted"/>
<dbReference type="Gene3D" id="1.10.10.10">
    <property type="entry name" value="Winged helix-like DNA-binding domain superfamily/Winged helix DNA-binding domain"/>
    <property type="match status" value="1"/>
</dbReference>
<keyword evidence="1" id="KW-0175">Coiled coil</keyword>
<keyword evidence="5" id="KW-1185">Reference proteome</keyword>
<evidence type="ECO:0000313" key="4">
    <source>
        <dbReference type="EMBL" id="MDU8885666.1"/>
    </source>
</evidence>
<dbReference type="Pfam" id="PF07495">
    <property type="entry name" value="Y_Y_Y"/>
    <property type="match status" value="1"/>
</dbReference>